<dbReference type="InterPro" id="IPR006685">
    <property type="entry name" value="MscS_channel_2nd"/>
</dbReference>
<dbReference type="Gene3D" id="2.30.30.60">
    <property type="match status" value="1"/>
</dbReference>
<dbReference type="PANTHER" id="PTHR30414:SF0">
    <property type="entry name" value="MINICONDUCTANCE MECHANOSENSITIVE CHANNEL YBDG"/>
    <property type="match status" value="1"/>
</dbReference>
<feature type="transmembrane region" description="Helical" evidence="5">
    <location>
        <begin position="104"/>
        <end position="130"/>
    </location>
</feature>
<feature type="transmembrane region" description="Helical" evidence="5">
    <location>
        <begin position="20"/>
        <end position="41"/>
    </location>
</feature>
<dbReference type="OrthoDB" id="9775207at2"/>
<evidence type="ECO:0000256" key="5">
    <source>
        <dbReference type="SAM" id="Phobius"/>
    </source>
</evidence>
<gene>
    <name evidence="7" type="ORF">PTD2_09953</name>
</gene>
<keyword evidence="3 5" id="KW-1133">Transmembrane helix</keyword>
<feature type="transmembrane region" description="Helical" evidence="5">
    <location>
        <begin position="142"/>
        <end position="163"/>
    </location>
</feature>
<feature type="transmembrane region" description="Helical" evidence="5">
    <location>
        <begin position="169"/>
        <end position="186"/>
    </location>
</feature>
<feature type="transmembrane region" description="Helical" evidence="5">
    <location>
        <begin position="73"/>
        <end position="92"/>
    </location>
</feature>
<keyword evidence="8" id="KW-1185">Reference proteome</keyword>
<sequence>MSQLTTILLEWFTPLKQALLFAQISATSIGIVSLLMLYLFAKQLFLPSIQKLVIYFSPTTAGRLSKLLDKFNGRLAIMLCCIVFIGTLELIYPFNNLILSVLRTFGQCAMLIYGGLIFSSIISISGGIYNQLSFAKDVPIQGLIQLVKLVTFIVICVLLVSLMLDKSPAYILSGFGALAAVLLLVFKDTILGFVASIQIAANRLVTHGDWIQMDQYGADGEVEDLGLNIVKVRNWDKTITSIPTYALIAQSFKNWRGMQESGGRRIKRALNIDMHSVRLLEAETVQSLQQHPVLKSYFDKNTEDLSSFTNISVFRRYAEFYLKVHPQLNHGMTLMVRELQPTATGLPIEFYCFSEDQRWIPYEHLQADITDHFLAVLPLFKLYPYQHISGALSTQSGQ</sequence>
<dbReference type="eggNOG" id="COG0668">
    <property type="taxonomic scope" value="Bacteria"/>
</dbReference>
<keyword evidence="2 5" id="KW-0812">Transmembrane</keyword>
<evidence type="ECO:0000256" key="1">
    <source>
        <dbReference type="ARBA" id="ARBA00004370"/>
    </source>
</evidence>
<accession>A4CE83</accession>
<dbReference type="GO" id="GO:0008381">
    <property type="term" value="F:mechanosensitive monoatomic ion channel activity"/>
    <property type="evidence" value="ECO:0007669"/>
    <property type="project" value="InterPro"/>
</dbReference>
<evidence type="ECO:0000313" key="7">
    <source>
        <dbReference type="EMBL" id="EAR26895.1"/>
    </source>
</evidence>
<organism evidence="7 8">
    <name type="scientific">Pseudoalteromonas tunicata D2</name>
    <dbReference type="NCBI Taxonomy" id="87626"/>
    <lineage>
        <taxon>Bacteria</taxon>
        <taxon>Pseudomonadati</taxon>
        <taxon>Pseudomonadota</taxon>
        <taxon>Gammaproteobacteria</taxon>
        <taxon>Alteromonadales</taxon>
        <taxon>Pseudoalteromonadaceae</taxon>
        <taxon>Pseudoalteromonas</taxon>
    </lineage>
</organism>
<dbReference type="InterPro" id="IPR023408">
    <property type="entry name" value="MscS_beta-dom_sf"/>
</dbReference>
<protein>
    <submittedName>
        <fullName evidence="7">Putative transport protein</fullName>
    </submittedName>
</protein>
<dbReference type="HOGENOM" id="CLU_045354_2_0_6"/>
<comment type="caution">
    <text evidence="7">The sequence shown here is derived from an EMBL/GenBank/DDBJ whole genome shotgun (WGS) entry which is preliminary data.</text>
</comment>
<dbReference type="GO" id="GO:0005886">
    <property type="term" value="C:plasma membrane"/>
    <property type="evidence" value="ECO:0007669"/>
    <property type="project" value="TreeGrafter"/>
</dbReference>
<dbReference type="SUPFAM" id="SSF50182">
    <property type="entry name" value="Sm-like ribonucleoproteins"/>
    <property type="match status" value="1"/>
</dbReference>
<dbReference type="InterPro" id="IPR030192">
    <property type="entry name" value="YbdG"/>
</dbReference>
<proteinExistence type="predicted"/>
<evidence type="ECO:0000313" key="8">
    <source>
        <dbReference type="Proteomes" id="UP000006201"/>
    </source>
</evidence>
<dbReference type="Pfam" id="PF00924">
    <property type="entry name" value="MS_channel_2nd"/>
    <property type="match status" value="1"/>
</dbReference>
<comment type="subcellular location">
    <subcellularLocation>
        <location evidence="1">Membrane</location>
    </subcellularLocation>
</comment>
<feature type="domain" description="Mechanosensitive ion channel MscS" evidence="6">
    <location>
        <begin position="188"/>
        <end position="256"/>
    </location>
</feature>
<evidence type="ECO:0000259" key="6">
    <source>
        <dbReference type="Pfam" id="PF00924"/>
    </source>
</evidence>
<dbReference type="GO" id="GO:0071470">
    <property type="term" value="P:cellular response to osmotic stress"/>
    <property type="evidence" value="ECO:0007669"/>
    <property type="project" value="InterPro"/>
</dbReference>
<keyword evidence="4 5" id="KW-0472">Membrane</keyword>
<dbReference type="PANTHER" id="PTHR30414">
    <property type="entry name" value="MINICONDUCTANCE MECHANOSENSITIVE CHANNEL YBDG"/>
    <property type="match status" value="1"/>
</dbReference>
<evidence type="ECO:0000256" key="2">
    <source>
        <dbReference type="ARBA" id="ARBA00022692"/>
    </source>
</evidence>
<dbReference type="Proteomes" id="UP000006201">
    <property type="component" value="Unassembled WGS sequence"/>
</dbReference>
<reference evidence="7 8" key="1">
    <citation type="submission" date="2006-02" db="EMBL/GenBank/DDBJ databases">
        <authorList>
            <person name="Moran M.A."/>
            <person name="Kjelleberg S."/>
            <person name="Egan S."/>
            <person name="Saunders N."/>
            <person name="Thomas T."/>
            <person name="Ferriera S."/>
            <person name="Johnson J."/>
            <person name="Kravitz S."/>
            <person name="Halpern A."/>
            <person name="Remington K."/>
            <person name="Beeson K."/>
            <person name="Tran B."/>
            <person name="Rogers Y.-H."/>
            <person name="Friedman R."/>
            <person name="Venter J.C."/>
        </authorList>
    </citation>
    <scope>NUCLEOTIDE SEQUENCE [LARGE SCALE GENOMIC DNA]</scope>
    <source>
        <strain evidence="7 8">D2</strain>
    </source>
</reference>
<evidence type="ECO:0000256" key="3">
    <source>
        <dbReference type="ARBA" id="ARBA00022989"/>
    </source>
</evidence>
<dbReference type="EMBL" id="AAOH01000008">
    <property type="protein sequence ID" value="EAR26895.1"/>
    <property type="molecule type" value="Genomic_DNA"/>
</dbReference>
<dbReference type="AlphaFoldDB" id="A4CE83"/>
<dbReference type="InterPro" id="IPR010920">
    <property type="entry name" value="LSM_dom_sf"/>
</dbReference>
<dbReference type="STRING" id="87626.PTD2_09953"/>
<evidence type="ECO:0000256" key="4">
    <source>
        <dbReference type="ARBA" id="ARBA00023136"/>
    </source>
</evidence>
<name>A4CE83_9GAMM</name>